<dbReference type="SUPFAM" id="SSF48371">
    <property type="entry name" value="ARM repeat"/>
    <property type="match status" value="1"/>
</dbReference>
<evidence type="ECO:0000256" key="5">
    <source>
        <dbReference type="ARBA" id="ARBA00022552"/>
    </source>
</evidence>
<dbReference type="InterPro" id="IPR012954">
    <property type="entry name" value="BP28_C_dom"/>
</dbReference>
<comment type="subunit">
    <text evidence="8">Component of the ribosomal small subunit (SSU) processome.</text>
</comment>
<dbReference type="GO" id="GO:0034455">
    <property type="term" value="C:t-UTP complex"/>
    <property type="evidence" value="ECO:0007669"/>
    <property type="project" value="TreeGrafter"/>
</dbReference>
<keyword evidence="13" id="KW-1185">Reference proteome</keyword>
<dbReference type="Proteomes" id="UP000309038">
    <property type="component" value="Unassembled WGS sequence"/>
</dbReference>
<comment type="subcellular location">
    <subcellularLocation>
        <location evidence="1 8">Nucleus</location>
        <location evidence="1 8">Nucleolus</location>
    </subcellularLocation>
</comment>
<proteinExistence type="inferred from homology"/>
<dbReference type="Pfam" id="PF23243">
    <property type="entry name" value="HEAT_HEATR1"/>
    <property type="match status" value="1"/>
</dbReference>
<dbReference type="EMBL" id="SGPJ01000206">
    <property type="protein sequence ID" value="THG96846.1"/>
    <property type="molecule type" value="Genomic_DNA"/>
</dbReference>
<dbReference type="PANTHER" id="PTHR13457">
    <property type="entry name" value="BAP28"/>
    <property type="match status" value="1"/>
</dbReference>
<dbReference type="InterPro" id="IPR016024">
    <property type="entry name" value="ARM-type_fold"/>
</dbReference>
<evidence type="ECO:0000313" key="13">
    <source>
        <dbReference type="Proteomes" id="UP000309038"/>
    </source>
</evidence>
<evidence type="ECO:0000256" key="2">
    <source>
        <dbReference type="ARBA" id="ARBA00010559"/>
    </source>
</evidence>
<dbReference type="Gene3D" id="1.25.10.10">
    <property type="entry name" value="Leucine-rich Repeat Variant"/>
    <property type="match status" value="1"/>
</dbReference>
<protein>
    <recommendedName>
        <fullName evidence="3 8">U3 small nucleolar RNA-associated protein 10</fullName>
    </recommendedName>
</protein>
<dbReference type="GO" id="GO:0030686">
    <property type="term" value="C:90S preribosome"/>
    <property type="evidence" value="ECO:0007669"/>
    <property type="project" value="TreeGrafter"/>
</dbReference>
<comment type="function">
    <text evidence="8">Involved in nucleolar processing of pre-18S ribosomal RNA.</text>
</comment>
<evidence type="ECO:0000256" key="4">
    <source>
        <dbReference type="ARBA" id="ARBA00022517"/>
    </source>
</evidence>
<gene>
    <name evidence="12" type="ORF">EW026_g5062</name>
</gene>
<sequence length="1882" mass="207006">MASSLATQLALGASLNASLLVDRSRRKPAQSYLFTSREADQHDVDSIHALGVNGFLRLKTVEPALGDFEDALFSDAAKVTDRTLQTTDANAELDRTIASFFPLLGPYLLEAPTGKVIEWLVRRFKIQEFNIEAVLSLFLPYHDAPHFAKMLSILHIKDTSKFACLLPYQTTSSPLTLNALVDLMVQPTHSDFARFVGSLLPSAVVSHSKNASAVHRGLIAFHTGVLLAFVKRSYQGHKKKRGSALDESTVAWVLPAAMEPLQACAEMEVSPAREGLVSEVILSSYLLLSAVSHTCPLSPKALSVMLKAITACSERVSPKQVIRTLASVCAGQEEPNEKMPKGVVKAVSKLPGVEEEIQEALAYLGTEKFVGPFVEALLTRLSDERALQIVTALITYPKLPPVMVESITASLIELLLGEQAPDENTLARGRSLLVHIQQRHPTVLNKAFEASLNKSEKKEPIERFLLSFSMELPGYDKGKNLDMVVASTSADSTVRVLAIRELYDKLSSPSLEDAERPSVHSALLARVQDTNVPVLEELYSEPAQLVSILMADPASYIGTLSHILHTSTGPSPGRKLVKLHLAFVASHLYPILAQGDNKDMRDQVFYNIFFPFLLFSKPRQKIASLAWELIELSEKENSDAALGRHELLAGCADAVRWEEQRTSDTQTHDEDSYHATELLARVNLALAAKMAENIWVSSSFEEHSTTLLTKLHATDPYSKALAYLVCRSLLNHLSGERQVDAAHRVLQALGIDNFDEMDDFMRGADNLQVFLHDTSLSTAVVLKPTKQSTLHRLQVAILANFPTIPRPAATTLDWLVQNTVRESGPDFRGARYVDLLRTIYRMANSTTALPLLSSHLIRVLFISLGDDALTFLAGVWLNSNSDMPAQPWEFASLRHAAAFLEAHHASQRWVDFQTVLPSLLVALQHSDRRIREAALEYKQRIVCYILSHVNGCTLPSVKLSLLRSIEEVASVAKVQVLLPIMDSLSKEELSSLTSRYGGLLEPFASLVFAGLDETASAELNEEKGSSWSVYLELLRRFFQPSGLASPRAVLAHRLQSGLFSRLRLERKVEVCRLLLELGQQSPDTATDCRDLLSSLLTEVPVILHILVSLQPSTSENVPRAKRAKLDDTINQSTDLYTSLGLLAEILSGQTLPASMDLVSCLLETLSKVVHDASSLSTEKTYVEQLLMSALENAATNIPAGAGLSSAAIRLDILVELIRVSENPQTFHQALLLMATLTRLAPDAVLHTVMPIFTFMGSNVFHRDDTYSFRVVQKTIDSIVPVMVASLKEKQTTPLDLYVASRTFLRIFTDATHHIPRHRRTHFFAHLIDVLGPEEFLPPVCLLLIDKVSNRVVRQSPEEASNALSLPLIAMQRSDTRLQLETLVEMLREAQRLISMELDPSKRVQTFLEPQTDEEHGSQSTIARRQARSILIFVGHALKKLSSSKIQSQTSGAEANTELLRILLDIAVSKADALSIASMGNIAKTAGEASGDPTVQKGTLDLLGNQLVNITDKVREDLKPVIIKIIGVIKEMLSTSADPLLSAALRALNTLALTVSPGEEHSLTTTVPLVIDNIRERKSTRSALEVLLALSQKLGPRIIPFFKDIVKLSVEVCRTDTAVEGESTFSAAVAVLQALLLSIPNFWSGGDIRQIATLYLDSCVSASKSQVAQLSSVIKVITKKVQSKVVLVTLCELWPSAASTEDVSAVPKLSGYFSILKKAIHAADRTVVSEQLRPLFKTFVDIFELCSSSPAVRDSLESDAIMAFLELVVKLNEAAFKPLFRKLFDWAFAVDSPMAEVISDDALLKAMNLDILMHTRSEDARLRLYALTCSEALWQAHGGKLIGFAPETATFIAECAEDDNDNIVREVHRLKNAVESIAGRIDV</sequence>
<evidence type="ECO:0000256" key="6">
    <source>
        <dbReference type="ARBA" id="ARBA00023242"/>
    </source>
</evidence>
<comment type="caution">
    <text evidence="12">The sequence shown here is derived from an EMBL/GenBank/DDBJ whole genome shotgun (WGS) entry which is preliminary data.</text>
</comment>
<evidence type="ECO:0000259" key="9">
    <source>
        <dbReference type="Pfam" id="PF08146"/>
    </source>
</evidence>
<feature type="domain" description="BP28 C-terminal" evidence="9">
    <location>
        <begin position="1727"/>
        <end position="1788"/>
    </location>
</feature>
<dbReference type="Pfam" id="PF08146">
    <property type="entry name" value="BP28CT"/>
    <property type="match status" value="1"/>
</dbReference>
<comment type="similarity">
    <text evidence="2 8">Belongs to the HEATR1/UTP10 family.</text>
</comment>
<keyword evidence="4 8" id="KW-0690">Ribosome biogenesis</keyword>
<dbReference type="GO" id="GO:0000462">
    <property type="term" value="P:maturation of SSU-rRNA from tricistronic rRNA transcript (SSU-rRNA, 5.8S rRNA, LSU-rRNA)"/>
    <property type="evidence" value="ECO:0007669"/>
    <property type="project" value="TreeGrafter"/>
</dbReference>
<evidence type="ECO:0000259" key="10">
    <source>
        <dbReference type="Pfam" id="PF12397"/>
    </source>
</evidence>
<dbReference type="InterPro" id="IPR022125">
    <property type="entry name" value="U3snoRNP10_N"/>
</dbReference>
<dbReference type="InterPro" id="IPR011989">
    <property type="entry name" value="ARM-like"/>
</dbReference>
<reference evidence="12 13" key="1">
    <citation type="submission" date="2019-02" db="EMBL/GenBank/DDBJ databases">
        <title>Genome sequencing of the rare red list fungi Phlebia centrifuga.</title>
        <authorList>
            <person name="Buettner E."/>
            <person name="Kellner H."/>
        </authorList>
    </citation>
    <scope>NUCLEOTIDE SEQUENCE [LARGE SCALE GENOMIC DNA]</scope>
    <source>
        <strain evidence="12 13">DSM 108282</strain>
    </source>
</reference>
<keyword evidence="6 8" id="KW-0539">Nucleus</keyword>
<evidence type="ECO:0000256" key="3">
    <source>
        <dbReference type="ARBA" id="ARBA00015399"/>
    </source>
</evidence>
<evidence type="ECO:0000259" key="11">
    <source>
        <dbReference type="Pfam" id="PF23243"/>
    </source>
</evidence>
<evidence type="ECO:0000313" key="12">
    <source>
        <dbReference type="EMBL" id="THG96846.1"/>
    </source>
</evidence>
<dbReference type="GO" id="GO:0030515">
    <property type="term" value="F:snoRNA binding"/>
    <property type="evidence" value="ECO:0007669"/>
    <property type="project" value="TreeGrafter"/>
</dbReference>
<accession>A0A4S4KFM2</accession>
<organism evidence="12 13">
    <name type="scientific">Hermanssonia centrifuga</name>
    <dbReference type="NCBI Taxonomy" id="98765"/>
    <lineage>
        <taxon>Eukaryota</taxon>
        <taxon>Fungi</taxon>
        <taxon>Dikarya</taxon>
        <taxon>Basidiomycota</taxon>
        <taxon>Agaricomycotina</taxon>
        <taxon>Agaricomycetes</taxon>
        <taxon>Polyporales</taxon>
        <taxon>Meruliaceae</taxon>
        <taxon>Hermanssonia</taxon>
    </lineage>
</organism>
<feature type="domain" description="U3 small nucleolar RNA-associated protein 10 N-terminal" evidence="10">
    <location>
        <begin position="275"/>
        <end position="377"/>
    </location>
</feature>
<dbReference type="GO" id="GO:0045943">
    <property type="term" value="P:positive regulation of transcription by RNA polymerase I"/>
    <property type="evidence" value="ECO:0007669"/>
    <property type="project" value="TreeGrafter"/>
</dbReference>
<evidence type="ECO:0000256" key="1">
    <source>
        <dbReference type="ARBA" id="ARBA00004604"/>
    </source>
</evidence>
<name>A0A4S4KFM2_9APHY</name>
<feature type="domain" description="Utp10/HEAT1 HEAT-repeats" evidence="11">
    <location>
        <begin position="1303"/>
        <end position="1359"/>
    </location>
</feature>
<evidence type="ECO:0000256" key="7">
    <source>
        <dbReference type="ARBA" id="ARBA00023274"/>
    </source>
</evidence>
<keyword evidence="5 8" id="KW-0698">rRNA processing</keyword>
<keyword evidence="7 8" id="KW-0687">Ribonucleoprotein</keyword>
<dbReference type="PANTHER" id="PTHR13457:SF1">
    <property type="entry name" value="HEAT REPEAT-CONTAINING PROTEIN 1"/>
    <property type="match status" value="1"/>
</dbReference>
<dbReference type="InterPro" id="IPR040191">
    <property type="entry name" value="UTP10"/>
</dbReference>
<dbReference type="GO" id="GO:0032040">
    <property type="term" value="C:small-subunit processome"/>
    <property type="evidence" value="ECO:0007669"/>
    <property type="project" value="TreeGrafter"/>
</dbReference>
<dbReference type="InterPro" id="IPR056473">
    <property type="entry name" value="HEAT_Utp10/HEAT1"/>
</dbReference>
<dbReference type="Pfam" id="PF12397">
    <property type="entry name" value="U3snoRNP10"/>
    <property type="match status" value="1"/>
</dbReference>
<evidence type="ECO:0000256" key="8">
    <source>
        <dbReference type="RuleBase" id="RU367065"/>
    </source>
</evidence>